<dbReference type="InterPro" id="IPR004435">
    <property type="entry name" value="MobB_dom"/>
</dbReference>
<evidence type="ECO:0000313" key="2">
    <source>
        <dbReference type="EMBL" id="UOD50980.1"/>
    </source>
</evidence>
<evidence type="ECO:0000259" key="1">
    <source>
        <dbReference type="Pfam" id="PF03205"/>
    </source>
</evidence>
<feature type="domain" description="Molybdopterin-guanine dinucleotide biosynthesis protein B (MobB)" evidence="1">
    <location>
        <begin position="18"/>
        <end position="150"/>
    </location>
</feature>
<dbReference type="Gene3D" id="3.40.50.300">
    <property type="entry name" value="P-loop containing nucleotide triphosphate hydrolases"/>
    <property type="match status" value="1"/>
</dbReference>
<evidence type="ECO:0000313" key="3">
    <source>
        <dbReference type="Proteomes" id="UP000831607"/>
    </source>
</evidence>
<dbReference type="Pfam" id="PF03205">
    <property type="entry name" value="MobB"/>
    <property type="match status" value="1"/>
</dbReference>
<organism evidence="2 3">
    <name type="scientific">Orrella daihaiensis</name>
    <dbReference type="NCBI Taxonomy" id="2782176"/>
    <lineage>
        <taxon>Bacteria</taxon>
        <taxon>Pseudomonadati</taxon>
        <taxon>Pseudomonadota</taxon>
        <taxon>Betaproteobacteria</taxon>
        <taxon>Burkholderiales</taxon>
        <taxon>Alcaligenaceae</taxon>
        <taxon>Orrella</taxon>
    </lineage>
</organism>
<sequence length="187" mass="20495">MTETTSPITKEQGFSSRVLGISGRSGSGKTTLIEAMLPVFEQAGWSVNIVKHSHHDIELDPPGKDSARFRGAGAREVIISSPYRFSISRELRGAPEPSLAELIDRLSPADLTIVEGYHSENLPRIEVYRPSRGIEPQYPTLQSMIAVVSDEVDAAATCGLPVWPLNDPATVAHQIMQWFQTTIQDQA</sequence>
<dbReference type="PANTHER" id="PTHR40072">
    <property type="entry name" value="MOLYBDOPTERIN-GUANINE DINUCLEOTIDE BIOSYNTHESIS ADAPTER PROTEIN-RELATED"/>
    <property type="match status" value="1"/>
</dbReference>
<keyword evidence="3" id="KW-1185">Reference proteome</keyword>
<dbReference type="NCBIfam" id="TIGR00176">
    <property type="entry name" value="mobB"/>
    <property type="match status" value="1"/>
</dbReference>
<dbReference type="RefSeq" id="WP_243479402.1">
    <property type="nucleotide sequence ID" value="NZ_CP063982.1"/>
</dbReference>
<proteinExistence type="predicted"/>
<gene>
    <name evidence="2" type="primary">mobB</name>
    <name evidence="2" type="ORF">DHf2319_03445</name>
</gene>
<dbReference type="InterPro" id="IPR027417">
    <property type="entry name" value="P-loop_NTPase"/>
</dbReference>
<dbReference type="Proteomes" id="UP000831607">
    <property type="component" value="Chromosome"/>
</dbReference>
<accession>A0ABY4APJ4</accession>
<name>A0ABY4APJ4_9BURK</name>
<reference evidence="2 3" key="1">
    <citation type="submission" date="2020-11" db="EMBL/GenBank/DDBJ databases">
        <title>Algicoccus daihaiensis sp.nov., isolated from Daihai Lake in Inner Mongolia.</title>
        <authorList>
            <person name="Kai J."/>
        </authorList>
    </citation>
    <scope>NUCLEOTIDE SEQUENCE [LARGE SCALE GENOMIC DNA]</scope>
    <source>
        <strain evidence="3">f23</strain>
    </source>
</reference>
<protein>
    <submittedName>
        <fullName evidence="2">Molybdopterin-guanine dinucleotide biosynthesis protein B</fullName>
    </submittedName>
</protein>
<dbReference type="PANTHER" id="PTHR40072:SF1">
    <property type="entry name" value="MOLYBDOPTERIN-GUANINE DINUCLEOTIDE BIOSYNTHESIS ADAPTER PROTEIN"/>
    <property type="match status" value="1"/>
</dbReference>
<dbReference type="EMBL" id="CP063982">
    <property type="protein sequence ID" value="UOD50980.1"/>
    <property type="molecule type" value="Genomic_DNA"/>
</dbReference>
<dbReference type="SUPFAM" id="SSF52540">
    <property type="entry name" value="P-loop containing nucleoside triphosphate hydrolases"/>
    <property type="match status" value="1"/>
</dbReference>
<dbReference type="CDD" id="cd03116">
    <property type="entry name" value="MobB"/>
    <property type="match status" value="1"/>
</dbReference>
<dbReference type="InterPro" id="IPR052539">
    <property type="entry name" value="MGD_biosynthesis_adapter"/>
</dbReference>